<dbReference type="Pfam" id="PF04465">
    <property type="entry name" value="DUF499"/>
    <property type="match status" value="1"/>
</dbReference>
<accession>A0A1L3LP62</accession>
<feature type="compositionally biased region" description="Low complexity" evidence="2">
    <location>
        <begin position="1006"/>
        <end position="1026"/>
    </location>
</feature>
<dbReference type="InterPro" id="IPR041650">
    <property type="entry name" value="HEPN_Swt1"/>
</dbReference>
<feature type="coiled-coil region" evidence="1">
    <location>
        <begin position="816"/>
        <end position="843"/>
    </location>
</feature>
<dbReference type="Pfam" id="PF18731">
    <property type="entry name" value="HEPN_Swt1"/>
    <property type="match status" value="1"/>
</dbReference>
<dbReference type="GO" id="GO:0004386">
    <property type="term" value="F:helicase activity"/>
    <property type="evidence" value="ECO:0007669"/>
    <property type="project" value="UniProtKB-KW"/>
</dbReference>
<proteinExistence type="predicted"/>
<dbReference type="AlphaFoldDB" id="A0A1L3LP62"/>
<protein>
    <submittedName>
        <fullName evidence="3">Superfamily II DNA/RNA helicase, SNF2 family</fullName>
    </submittedName>
</protein>
<keyword evidence="3" id="KW-0378">Hydrolase</keyword>
<dbReference type="KEGG" id="same:SAMCFNEI73_Ch2593"/>
<evidence type="ECO:0000313" key="4">
    <source>
        <dbReference type="Proteomes" id="UP000182306"/>
    </source>
</evidence>
<evidence type="ECO:0000256" key="2">
    <source>
        <dbReference type="SAM" id="MobiDB-lite"/>
    </source>
</evidence>
<evidence type="ECO:0000313" key="3">
    <source>
        <dbReference type="EMBL" id="APG91871.1"/>
    </source>
</evidence>
<keyword evidence="1" id="KW-0175">Coiled coil</keyword>
<dbReference type="RefSeq" id="WP_064252405.1">
    <property type="nucleotide sequence ID" value="NZ_CP013107.1"/>
</dbReference>
<feature type="region of interest" description="Disordered" evidence="2">
    <location>
        <begin position="997"/>
        <end position="1030"/>
    </location>
</feature>
<keyword evidence="3" id="KW-0067">ATP-binding</keyword>
<keyword evidence="3" id="KW-0347">Helicase</keyword>
<keyword evidence="4" id="KW-1185">Reference proteome</keyword>
<dbReference type="Proteomes" id="UP000182306">
    <property type="component" value="Chromosome"/>
</dbReference>
<dbReference type="EMBL" id="CP013107">
    <property type="protein sequence ID" value="APG91871.1"/>
    <property type="molecule type" value="Genomic_DNA"/>
</dbReference>
<dbReference type="STRING" id="194963.SAMCFNEI73_Ch2593"/>
<keyword evidence="3" id="KW-0547">Nucleotide-binding</keyword>
<evidence type="ECO:0000256" key="1">
    <source>
        <dbReference type="SAM" id="Coils"/>
    </source>
</evidence>
<dbReference type="OrthoDB" id="9757917at2"/>
<name>A0A1L3LP62_9HYPH</name>
<gene>
    <name evidence="3" type="ORF">SAMCFNEI73_Ch2593</name>
</gene>
<reference evidence="3 4" key="1">
    <citation type="submission" date="2015-10" db="EMBL/GenBank/DDBJ databases">
        <title>Genomic differences between typical nodule nitrogen-fixing rhizobial strains and those coming from bean seeds.</title>
        <authorList>
            <person name="Peralta H."/>
            <person name="Aguilar-Vera A."/>
            <person name="Diaz R."/>
            <person name="Mora Y."/>
            <person name="Martinez-Batallar G."/>
            <person name="Salazar E."/>
            <person name="Vargas-Lagunas C."/>
            <person name="Encarnacion S."/>
            <person name="Girard L."/>
            <person name="Mora J."/>
        </authorList>
    </citation>
    <scope>NUCLEOTIDE SEQUENCE [LARGE SCALE GENOMIC DNA]</scope>
    <source>
        <strain evidence="3 4">CFNEI 73</strain>
    </source>
</reference>
<organism evidence="3 4">
    <name type="scientific">Sinorhizobium americanum</name>
    <dbReference type="NCBI Taxonomy" id="194963"/>
    <lineage>
        <taxon>Bacteria</taxon>
        <taxon>Pseudomonadati</taxon>
        <taxon>Pseudomonadota</taxon>
        <taxon>Alphaproteobacteria</taxon>
        <taxon>Hyphomicrobiales</taxon>
        <taxon>Rhizobiaceae</taxon>
        <taxon>Sinorhizobium/Ensifer group</taxon>
        <taxon>Sinorhizobium</taxon>
    </lineage>
</organism>
<sequence length="1109" mass="120396">MNNRDRIAQLLGLIEHGCLPFVERALKSGFGAQWRQTARLPKSLSPMADLDAYSLLYAIIHNWRDVFENSLKPEMRDAASAALAGRNKHSHSSNEIDNQLTLRALSGGADLLNAVGAKDEAGKASVLLNGLLTTMTGAATADAKPTASLAAGTEPARRPTLTLTSTRARTEEPRQEDFFGGGEVEGLKPWRVVSPPREDVLTGRLDKDKFAANLAAADREEGEETYADPIEFFNATYLTAGLRMTLENAAKRLTGGGGPSTIGLQTNFGGGKTHTLLSLLHMARLQDLSRAGNLSSIAAAVGASSLGEVNLAVFSGSDKGPDVPLAMADGHAIRTLWGYLAWRIAGRDGLALVQSSENAGTSPGGEVFQKVLALNGKPSLILLDELVVFVRQLVGERYNAHISFLQSLTEAAAQIPNALIVGSLPESDLEAGGTDKGRETLHTLEKLFGRTQSAWQPAQGSETYSVVRRRLFQELDTEGEKQRRRTVERFIKLYRDHKSDFPSGTGERDYADKIMEAYPIHPMLFDKLSTEWGALEKFQRTRGALALLARTIFASYRERSDEPLILPSSLRVDDPAVRGALLEPLSGPVWGSIIEGEVDGDTSLPAEMEARRQRYRNDQVARRAARAVFVSTAPAGDARGGITGPELRLACVKPGEQISIFGDALREIAERSAHLYEAEGRYWYGPRATLNKLADNRQLDVDDDAADAEIIKFLKTDERSRGNWGRVHTAPDRASEVEDRPTSGLVILGPSHVYQAGGGSLAEVEALDGLDRRAGGQRKYRNALVFLAADERGLEDARRTVKRMMAWKSIVDDRSLDLTDSQKSDAQNRLAQAEKAAKDTVRKAWSHLLVPTPSPSDQSVVVLEHFGMRLGAQRAPAEAAWDKASEAAVIATTLGRESFTERMLELWPQGKSDLPVDQVRDWYFEFLHMERLRDEVVLAGAISDAVADMDPASAKFALAGGKSAEAYQELQFSKSVPVRFGQNMLIVLRDVAEAAKKQDQAGEGGDTSTATAGGSTTQGASGSTDTVSQHVRPKRFSGIIELDPIRGAMKVSQVFESVIAELDRAEGTTFRIVLEVQAECSGGFPSDVEGDVTANAGALGFLRKQFDRD</sequence>
<dbReference type="InterPro" id="IPR007555">
    <property type="entry name" value="DUF499"/>
</dbReference>